<dbReference type="EMBL" id="JACBJI010000021">
    <property type="protein sequence ID" value="NYA72774.1"/>
    <property type="molecule type" value="Genomic_DNA"/>
</dbReference>
<comment type="caution">
    <text evidence="1">The sequence shown here is derived from an EMBL/GenBank/DDBJ whole genome shotgun (WGS) entry which is preliminary data.</text>
</comment>
<organism evidence="1 2">
    <name type="scientific">Flavobacterium agri</name>
    <dbReference type="NCBI Taxonomy" id="2743471"/>
    <lineage>
        <taxon>Bacteria</taxon>
        <taxon>Pseudomonadati</taxon>
        <taxon>Bacteroidota</taxon>
        <taxon>Flavobacteriia</taxon>
        <taxon>Flavobacteriales</taxon>
        <taxon>Flavobacteriaceae</taxon>
        <taxon>Flavobacterium</taxon>
    </lineage>
</organism>
<dbReference type="RefSeq" id="WP_176007584.1">
    <property type="nucleotide sequence ID" value="NZ_JABWMI010000044.1"/>
</dbReference>
<protein>
    <submittedName>
        <fullName evidence="1">Uncharacterized protein</fullName>
    </submittedName>
</protein>
<evidence type="ECO:0000313" key="2">
    <source>
        <dbReference type="Proteomes" id="UP000535020"/>
    </source>
</evidence>
<reference evidence="1 2" key="1">
    <citation type="submission" date="2020-07" db="EMBL/GenBank/DDBJ databases">
        <authorList>
            <person name="Sun Q."/>
        </authorList>
    </citation>
    <scope>NUCLEOTIDE SEQUENCE [LARGE SCALE GENOMIC DNA]</scope>
    <source>
        <strain evidence="1 2">MAH-1</strain>
    </source>
</reference>
<keyword evidence="2" id="KW-1185">Reference proteome</keyword>
<dbReference type="Proteomes" id="UP000535020">
    <property type="component" value="Unassembled WGS sequence"/>
</dbReference>
<gene>
    <name evidence="1" type="ORF">HZF10_17735</name>
</gene>
<sequence length="131" mass="14939">MENYDIQKVDNAICGVFQFVDASSSASRATLPIITTKENLSELMRTLPKLRGKKKEYSDYWVLGIMGFDSKNLTDFDKKNIEVFYSKIQKYRADNNLSAYSAEQLSNLTLITSEKSEICKRVNCTSSGNRR</sequence>
<proteinExistence type="predicted"/>
<dbReference type="AlphaFoldDB" id="A0A7Y8Y545"/>
<name>A0A7Y8Y545_9FLAO</name>
<evidence type="ECO:0000313" key="1">
    <source>
        <dbReference type="EMBL" id="NYA72774.1"/>
    </source>
</evidence>
<accession>A0A7Y8Y545</accession>